<sequence>QSSSNYFITNMGAKDSFHIQFDGGHKTKIHYDPTSSVKMHNSAWDVNIDMICVIRNNNFRPDVGIWFWTLT</sequence>
<accession>A0A9N9EAI6</accession>
<keyword evidence="2" id="KW-1185">Reference proteome</keyword>
<dbReference type="EMBL" id="CAJVPK010009443">
    <property type="protein sequence ID" value="CAG8666827.1"/>
    <property type="molecule type" value="Genomic_DNA"/>
</dbReference>
<evidence type="ECO:0000313" key="2">
    <source>
        <dbReference type="Proteomes" id="UP000789706"/>
    </source>
</evidence>
<reference evidence="1" key="1">
    <citation type="submission" date="2021-06" db="EMBL/GenBank/DDBJ databases">
        <authorList>
            <person name="Kallberg Y."/>
            <person name="Tangrot J."/>
            <person name="Rosling A."/>
        </authorList>
    </citation>
    <scope>NUCLEOTIDE SEQUENCE</scope>
    <source>
        <strain evidence="1">AZ414A</strain>
    </source>
</reference>
<proteinExistence type="predicted"/>
<feature type="non-terminal residue" evidence="1">
    <location>
        <position position="71"/>
    </location>
</feature>
<feature type="non-terminal residue" evidence="1">
    <location>
        <position position="1"/>
    </location>
</feature>
<dbReference type="AlphaFoldDB" id="A0A9N9EAI6"/>
<comment type="caution">
    <text evidence="1">The sequence shown here is derived from an EMBL/GenBank/DDBJ whole genome shotgun (WGS) entry which is preliminary data.</text>
</comment>
<protein>
    <submittedName>
        <fullName evidence="1">4898_t:CDS:1</fullName>
    </submittedName>
</protein>
<gene>
    <name evidence="1" type="ORF">DEBURN_LOCUS11957</name>
</gene>
<dbReference type="Proteomes" id="UP000789706">
    <property type="component" value="Unassembled WGS sequence"/>
</dbReference>
<name>A0A9N9EAI6_9GLOM</name>
<evidence type="ECO:0000313" key="1">
    <source>
        <dbReference type="EMBL" id="CAG8666827.1"/>
    </source>
</evidence>
<organism evidence="1 2">
    <name type="scientific">Diversispora eburnea</name>
    <dbReference type="NCBI Taxonomy" id="1213867"/>
    <lineage>
        <taxon>Eukaryota</taxon>
        <taxon>Fungi</taxon>
        <taxon>Fungi incertae sedis</taxon>
        <taxon>Mucoromycota</taxon>
        <taxon>Glomeromycotina</taxon>
        <taxon>Glomeromycetes</taxon>
        <taxon>Diversisporales</taxon>
        <taxon>Diversisporaceae</taxon>
        <taxon>Diversispora</taxon>
    </lineage>
</organism>